<organism evidence="1">
    <name type="scientific">Arion vulgaris</name>
    <dbReference type="NCBI Taxonomy" id="1028688"/>
    <lineage>
        <taxon>Eukaryota</taxon>
        <taxon>Metazoa</taxon>
        <taxon>Spiralia</taxon>
        <taxon>Lophotrochozoa</taxon>
        <taxon>Mollusca</taxon>
        <taxon>Gastropoda</taxon>
        <taxon>Heterobranchia</taxon>
        <taxon>Euthyneura</taxon>
        <taxon>Panpulmonata</taxon>
        <taxon>Eupulmonata</taxon>
        <taxon>Stylommatophora</taxon>
        <taxon>Helicina</taxon>
        <taxon>Arionoidea</taxon>
        <taxon>Arionidae</taxon>
        <taxon>Arion</taxon>
    </lineage>
</organism>
<protein>
    <submittedName>
        <fullName evidence="1">Uncharacterized protein</fullName>
    </submittedName>
</protein>
<gene>
    <name evidence="1" type="primary">ORF19661</name>
</gene>
<dbReference type="AlphaFoldDB" id="A0A0B6YCP8"/>
<accession>A0A0B6YCP8</accession>
<evidence type="ECO:0000313" key="1">
    <source>
        <dbReference type="EMBL" id="CEK53260.1"/>
    </source>
</evidence>
<proteinExistence type="predicted"/>
<feature type="non-terminal residue" evidence="1">
    <location>
        <position position="1"/>
    </location>
</feature>
<name>A0A0B6YCP8_9EUPU</name>
<sequence length="74" mass="8613">LTDDGACLVMVTYKLTNKLKMEDILSVSSMCRMTRQYDITYNIHILEHTTKQLSKQARVSTLPNYPHTDHHTNF</sequence>
<dbReference type="EMBL" id="HACG01006395">
    <property type="protein sequence ID" value="CEK53260.1"/>
    <property type="molecule type" value="Transcribed_RNA"/>
</dbReference>
<reference evidence="1" key="1">
    <citation type="submission" date="2014-12" db="EMBL/GenBank/DDBJ databases">
        <title>Insight into the proteome of Arion vulgaris.</title>
        <authorList>
            <person name="Aradska J."/>
            <person name="Bulat T."/>
            <person name="Smidak R."/>
            <person name="Sarate P."/>
            <person name="Gangsoo J."/>
            <person name="Sialana F."/>
            <person name="Bilban M."/>
            <person name="Lubec G."/>
        </authorList>
    </citation>
    <scope>NUCLEOTIDE SEQUENCE</scope>
    <source>
        <tissue evidence="1">Skin</tissue>
    </source>
</reference>